<dbReference type="AlphaFoldDB" id="A0A2A6C2I8"/>
<accession>A0A8R1Z446</accession>
<evidence type="ECO:0000313" key="2">
    <source>
        <dbReference type="EnsemblMetazoa" id="PPA40442.1"/>
    </source>
</evidence>
<dbReference type="GO" id="GO:0007606">
    <property type="term" value="P:sensory perception of chemical stimulus"/>
    <property type="evidence" value="ECO:0007669"/>
    <property type="project" value="InterPro"/>
</dbReference>
<dbReference type="InterPro" id="IPR004151">
    <property type="entry name" value="7TM_GPCR_serpentine_rcpt_Sre"/>
</dbReference>
<protein>
    <submittedName>
        <fullName evidence="2">G protein-coupled receptor</fullName>
    </submittedName>
</protein>
<proteinExistence type="inferred from homology"/>
<accession>A0A2A6C2I8</accession>
<evidence type="ECO:0000313" key="3">
    <source>
        <dbReference type="Proteomes" id="UP000005239"/>
    </source>
</evidence>
<dbReference type="Proteomes" id="UP000005239">
    <property type="component" value="Unassembled WGS sequence"/>
</dbReference>
<comment type="similarity">
    <text evidence="1">Belongs to the nematode receptor-like protein sre family.</text>
</comment>
<organism evidence="2 3">
    <name type="scientific">Pristionchus pacificus</name>
    <name type="common">Parasitic nematode worm</name>
    <dbReference type="NCBI Taxonomy" id="54126"/>
    <lineage>
        <taxon>Eukaryota</taxon>
        <taxon>Metazoa</taxon>
        <taxon>Ecdysozoa</taxon>
        <taxon>Nematoda</taxon>
        <taxon>Chromadorea</taxon>
        <taxon>Rhabditida</taxon>
        <taxon>Rhabditina</taxon>
        <taxon>Diplogasteromorpha</taxon>
        <taxon>Diplogasteroidea</taxon>
        <taxon>Neodiplogasteridae</taxon>
        <taxon>Pristionchus</taxon>
    </lineage>
</organism>
<dbReference type="GO" id="GO:0016020">
    <property type="term" value="C:membrane"/>
    <property type="evidence" value="ECO:0007669"/>
    <property type="project" value="InterPro"/>
</dbReference>
<dbReference type="PANTHER" id="PTHR23128">
    <property type="entry name" value="SERPENTINE RECEPTOR, CLASS E (EPSILON)-RELATED"/>
    <property type="match status" value="1"/>
</dbReference>
<dbReference type="EnsemblMetazoa" id="PPA40442.1">
    <property type="protein sequence ID" value="PPA40442.1"/>
    <property type="gene ID" value="WBGene00278811"/>
</dbReference>
<evidence type="ECO:0000256" key="1">
    <source>
        <dbReference type="ARBA" id="ARBA00006803"/>
    </source>
</evidence>
<reference evidence="2" key="2">
    <citation type="submission" date="2022-06" db="UniProtKB">
        <authorList>
            <consortium name="EnsemblMetazoa"/>
        </authorList>
    </citation>
    <scope>IDENTIFICATION</scope>
    <source>
        <strain evidence="2">PS312</strain>
    </source>
</reference>
<sequence>MKWGKNSLENSIAECSRIEKEVKVMHINMNILNTYTIVLVQINLIARIVLMAVEITETVKGMEETLVCVSLIKTIVWVSIYNYITFITYAALLFSSDYETNRRIWVSFLLIICNSLISCSFAFLLVYDYLNGVIYVLLVFCVSNLSCALFMVIKAENIREDERLNSFNFRRNSYTISQRWQVKDNVKLAMESRSLVLGGAVQISFYLPFFFLPPLYLGDKPEWRATLEMSKAVFQLISSYGFAIAELYVLFTFSRQRDFIKSLVGIQTTSVYGQHNFTWQRGALSVNYLWNVSRNNRRRKIRCNCVLRMGESIRIQKHKLYLESSNGPSLDPLLQFGSVHNLVPCLEYSRKPIEESRHKVLHRQNVIGD</sequence>
<gene>
    <name evidence="2" type="primary">WBGene00278811</name>
</gene>
<dbReference type="Pfam" id="PF03125">
    <property type="entry name" value="Sre"/>
    <property type="match status" value="1"/>
</dbReference>
<dbReference type="PANTHER" id="PTHR23128:SF132">
    <property type="entry name" value="SERPENTINE RECEPTOR, CLASS E (EPSILON)-RELATED"/>
    <property type="match status" value="1"/>
</dbReference>
<reference evidence="3" key="1">
    <citation type="journal article" date="2008" name="Nat. Genet.">
        <title>The Pristionchus pacificus genome provides a unique perspective on nematode lifestyle and parasitism.</title>
        <authorList>
            <person name="Dieterich C."/>
            <person name="Clifton S.W."/>
            <person name="Schuster L.N."/>
            <person name="Chinwalla A."/>
            <person name="Delehaunty K."/>
            <person name="Dinkelacker I."/>
            <person name="Fulton L."/>
            <person name="Fulton R."/>
            <person name="Godfrey J."/>
            <person name="Minx P."/>
            <person name="Mitreva M."/>
            <person name="Roeseler W."/>
            <person name="Tian H."/>
            <person name="Witte H."/>
            <person name="Yang S.P."/>
            <person name="Wilson R.K."/>
            <person name="Sommer R.J."/>
        </authorList>
    </citation>
    <scope>NUCLEOTIDE SEQUENCE [LARGE SCALE GENOMIC DNA]</scope>
    <source>
        <strain evidence="3">PS312</strain>
    </source>
</reference>
<keyword evidence="3" id="KW-1185">Reference proteome</keyword>
<name>A0A2A6C2I8_PRIPA</name>